<evidence type="ECO:0000313" key="2">
    <source>
        <dbReference type="Proteomes" id="UP000219111"/>
    </source>
</evidence>
<protein>
    <submittedName>
        <fullName evidence="1">Uncharacterized protein</fullName>
    </submittedName>
</protein>
<dbReference type="EMBL" id="OBMT01000016">
    <property type="protein sequence ID" value="SOC18145.1"/>
    <property type="molecule type" value="Genomic_DNA"/>
</dbReference>
<dbReference type="Proteomes" id="UP000219111">
    <property type="component" value="Unassembled WGS sequence"/>
</dbReference>
<name>A0A285T9A6_9RHOB</name>
<organism evidence="1 2">
    <name type="scientific">Rhodobacter maris</name>
    <dbReference type="NCBI Taxonomy" id="446682"/>
    <lineage>
        <taxon>Bacteria</taxon>
        <taxon>Pseudomonadati</taxon>
        <taxon>Pseudomonadota</taxon>
        <taxon>Alphaproteobacteria</taxon>
        <taxon>Rhodobacterales</taxon>
        <taxon>Rhodobacter group</taxon>
        <taxon>Rhodobacter</taxon>
    </lineage>
</organism>
<gene>
    <name evidence="1" type="ORF">SAMN05877831_11617</name>
</gene>
<dbReference type="AlphaFoldDB" id="A0A285T9A6"/>
<sequence length="92" mass="10655">MNDRDKTLTPEESRKLFVCDAFRWEAAQHGRGYQNNTDSRVYQALVDRPHHWHPEAKVLFTEPYADPRASSKSCNSLAEPCLSSHAWHRNTS</sequence>
<proteinExistence type="predicted"/>
<keyword evidence="2" id="KW-1185">Reference proteome</keyword>
<reference evidence="2" key="1">
    <citation type="submission" date="2017-08" db="EMBL/GenBank/DDBJ databases">
        <authorList>
            <person name="Varghese N."/>
            <person name="Submissions S."/>
        </authorList>
    </citation>
    <scope>NUCLEOTIDE SEQUENCE [LARGE SCALE GENOMIC DNA]</scope>
    <source>
        <strain evidence="2">JA276</strain>
    </source>
</reference>
<accession>A0A285T9A6</accession>
<evidence type="ECO:0000313" key="1">
    <source>
        <dbReference type="EMBL" id="SOC18145.1"/>
    </source>
</evidence>